<dbReference type="Proteomes" id="UP000218366">
    <property type="component" value="Unassembled WGS sequence"/>
</dbReference>
<keyword evidence="3" id="KW-1185">Reference proteome</keyword>
<accession>A0A2A4B5A9</accession>
<evidence type="ECO:0000313" key="2">
    <source>
        <dbReference type="EMBL" id="PCD04383.1"/>
    </source>
</evidence>
<gene>
    <name evidence="2" type="ORF">COC42_08955</name>
</gene>
<sequence length="230" mass="25230">MGGGHLALGGRVSDDPLAERLAAVEAKLAAPPPRPIADRVLRLLPWLSLGHLLVGVPTLVISLVVAWGTFVQAEATQKIQQASAWPFLGYTTGNYNERGERELYFELANNGVGPALLRAVELSYRGKPVPAPAELLARCCGRAPDAPVRFGTAPIRNIALRPGDAVRFLSVPDLPINRGLVEALDRERWKVRVRACYCSVFEDCWTIDGGESEPVPVRQCPADWTRYRER</sequence>
<reference evidence="2 3" key="1">
    <citation type="submission" date="2017-09" db="EMBL/GenBank/DDBJ databases">
        <title>Sphingomonas spermidinifaciens 9NM-10, whole genome shotgun sequence.</title>
        <authorList>
            <person name="Feng G."/>
            <person name="Zhu H."/>
        </authorList>
    </citation>
    <scope>NUCLEOTIDE SEQUENCE [LARGE SCALE GENOMIC DNA]</scope>
    <source>
        <strain evidence="2 3">9NM-10</strain>
    </source>
</reference>
<comment type="caution">
    <text evidence="2">The sequence shown here is derived from an EMBL/GenBank/DDBJ whole genome shotgun (WGS) entry which is preliminary data.</text>
</comment>
<keyword evidence="1" id="KW-1133">Transmembrane helix</keyword>
<organism evidence="2 3">
    <name type="scientific">Sphingomonas spermidinifaciens</name>
    <dbReference type="NCBI Taxonomy" id="1141889"/>
    <lineage>
        <taxon>Bacteria</taxon>
        <taxon>Pseudomonadati</taxon>
        <taxon>Pseudomonadota</taxon>
        <taxon>Alphaproteobacteria</taxon>
        <taxon>Sphingomonadales</taxon>
        <taxon>Sphingomonadaceae</taxon>
        <taxon>Sphingomonas</taxon>
    </lineage>
</organism>
<evidence type="ECO:0000256" key="1">
    <source>
        <dbReference type="SAM" id="Phobius"/>
    </source>
</evidence>
<proteinExistence type="predicted"/>
<protein>
    <submittedName>
        <fullName evidence="2">Uncharacterized protein</fullName>
    </submittedName>
</protein>
<name>A0A2A4B5A9_9SPHN</name>
<keyword evidence="1" id="KW-0812">Transmembrane</keyword>
<keyword evidence="1" id="KW-0472">Membrane</keyword>
<feature type="transmembrane region" description="Helical" evidence="1">
    <location>
        <begin position="49"/>
        <end position="71"/>
    </location>
</feature>
<dbReference type="EMBL" id="NWMW01000001">
    <property type="protein sequence ID" value="PCD04383.1"/>
    <property type="molecule type" value="Genomic_DNA"/>
</dbReference>
<dbReference type="AlphaFoldDB" id="A0A2A4B5A9"/>
<evidence type="ECO:0000313" key="3">
    <source>
        <dbReference type="Proteomes" id="UP000218366"/>
    </source>
</evidence>